<dbReference type="EMBL" id="JAIRBC010000001">
    <property type="protein sequence ID" value="MCG2459180.1"/>
    <property type="molecule type" value="Genomic_DNA"/>
</dbReference>
<organism evidence="2 3">
    <name type="scientific">Cerina litoralis</name>
    <dbReference type="NCBI Taxonomy" id="2874477"/>
    <lineage>
        <taxon>Bacteria</taxon>
        <taxon>Pseudomonadati</taxon>
        <taxon>Bacteroidota</taxon>
        <taxon>Flavobacteriia</taxon>
        <taxon>Flavobacteriales</taxon>
        <taxon>Flavobacteriaceae</taxon>
        <taxon>Cerina</taxon>
    </lineage>
</organism>
<name>A0AAE3JLY8_9FLAO</name>
<comment type="caution">
    <text evidence="2">The sequence shown here is derived from an EMBL/GenBank/DDBJ whole genome shotgun (WGS) entry which is preliminary data.</text>
</comment>
<keyword evidence="3" id="KW-1185">Reference proteome</keyword>
<dbReference type="AlphaFoldDB" id="A0AAE3JLY8"/>
<proteinExistence type="predicted"/>
<protein>
    <recommendedName>
        <fullName evidence="4">FeoB-associated Cys-rich membrane protein</fullName>
    </recommendedName>
</protein>
<dbReference type="Proteomes" id="UP001200642">
    <property type="component" value="Unassembled WGS sequence"/>
</dbReference>
<gene>
    <name evidence="2" type="ORF">K8352_00300</name>
</gene>
<keyword evidence="1" id="KW-0472">Membrane</keyword>
<evidence type="ECO:0000313" key="3">
    <source>
        <dbReference type="Proteomes" id="UP001200642"/>
    </source>
</evidence>
<dbReference type="RefSeq" id="WP_317900330.1">
    <property type="nucleotide sequence ID" value="NZ_JAIRBC010000001.1"/>
</dbReference>
<keyword evidence="1" id="KW-0812">Transmembrane</keyword>
<evidence type="ECO:0000256" key="1">
    <source>
        <dbReference type="SAM" id="Phobius"/>
    </source>
</evidence>
<evidence type="ECO:0008006" key="4">
    <source>
        <dbReference type="Google" id="ProtNLM"/>
    </source>
</evidence>
<keyword evidence="1" id="KW-1133">Transmembrane helix</keyword>
<reference evidence="2" key="1">
    <citation type="submission" date="2023-02" db="EMBL/GenBank/DDBJ databases">
        <title>Genome of Flavobacteriaceae gen. nov. sp. strain F89.</title>
        <authorList>
            <person name="Wang Y."/>
        </authorList>
    </citation>
    <scope>NUCLEOTIDE SEQUENCE</scope>
    <source>
        <strain evidence="2">F89</strain>
    </source>
</reference>
<accession>A0AAE3JLY8</accession>
<feature type="transmembrane region" description="Helical" evidence="1">
    <location>
        <begin position="6"/>
        <end position="25"/>
    </location>
</feature>
<sequence length="50" mass="5212">MAILQNILVYIVLAIAVAYLVKKFLLPNSLFASKKGSGKGCGDGECGGCH</sequence>
<evidence type="ECO:0000313" key="2">
    <source>
        <dbReference type="EMBL" id="MCG2459180.1"/>
    </source>
</evidence>